<reference evidence="2 3" key="1">
    <citation type="journal article" date="2018" name="Mycol. Prog.">
        <title>Coniella lustricola, a new species from submerged detritus.</title>
        <authorList>
            <person name="Raudabaugh D.B."/>
            <person name="Iturriaga T."/>
            <person name="Carver A."/>
            <person name="Mondo S."/>
            <person name="Pangilinan J."/>
            <person name="Lipzen A."/>
            <person name="He G."/>
            <person name="Amirebrahimi M."/>
            <person name="Grigoriev I.V."/>
            <person name="Miller A.N."/>
        </authorList>
    </citation>
    <scope>NUCLEOTIDE SEQUENCE [LARGE SCALE GENOMIC DNA]</scope>
    <source>
        <strain evidence="2 3">B22-T-1</strain>
    </source>
</reference>
<dbReference type="AlphaFoldDB" id="A0A2T3A4M6"/>
<organism evidence="2 3">
    <name type="scientific">Coniella lustricola</name>
    <dbReference type="NCBI Taxonomy" id="2025994"/>
    <lineage>
        <taxon>Eukaryota</taxon>
        <taxon>Fungi</taxon>
        <taxon>Dikarya</taxon>
        <taxon>Ascomycota</taxon>
        <taxon>Pezizomycotina</taxon>
        <taxon>Sordariomycetes</taxon>
        <taxon>Sordariomycetidae</taxon>
        <taxon>Diaporthales</taxon>
        <taxon>Schizoparmaceae</taxon>
        <taxon>Coniella</taxon>
    </lineage>
</organism>
<dbReference type="InParanoid" id="A0A2T3A4M6"/>
<name>A0A2T3A4M6_9PEZI</name>
<accession>A0A2T3A4M6</accession>
<evidence type="ECO:0000256" key="1">
    <source>
        <dbReference type="SAM" id="MobiDB-lite"/>
    </source>
</evidence>
<feature type="compositionally biased region" description="Polar residues" evidence="1">
    <location>
        <begin position="9"/>
        <end position="34"/>
    </location>
</feature>
<sequence>MLELEIDPSLSTLDSFNPRQTPQSRPRQTGTTSFPMIVPNGLSFEHPLFRMRNGKTNTVSHPVIYA</sequence>
<keyword evidence="3" id="KW-1185">Reference proteome</keyword>
<dbReference type="Proteomes" id="UP000241462">
    <property type="component" value="Unassembled WGS sequence"/>
</dbReference>
<gene>
    <name evidence="2" type="ORF">BD289DRAFT_436868</name>
</gene>
<feature type="region of interest" description="Disordered" evidence="1">
    <location>
        <begin position="1"/>
        <end position="35"/>
    </location>
</feature>
<dbReference type="EMBL" id="KZ678470">
    <property type="protein sequence ID" value="PSR82791.1"/>
    <property type="molecule type" value="Genomic_DNA"/>
</dbReference>
<proteinExistence type="predicted"/>
<protein>
    <submittedName>
        <fullName evidence="2">Uncharacterized protein</fullName>
    </submittedName>
</protein>
<evidence type="ECO:0000313" key="3">
    <source>
        <dbReference type="Proteomes" id="UP000241462"/>
    </source>
</evidence>
<evidence type="ECO:0000313" key="2">
    <source>
        <dbReference type="EMBL" id="PSR82791.1"/>
    </source>
</evidence>